<keyword evidence="2" id="KW-0694">RNA-binding</keyword>
<keyword evidence="6" id="KW-1185">Reference proteome</keyword>
<dbReference type="Pfam" id="PF01881">
    <property type="entry name" value="Cas_Cas6_C"/>
    <property type="match status" value="1"/>
</dbReference>
<accession>A0AAU8PUB5</accession>
<dbReference type="InterPro" id="IPR010156">
    <property type="entry name" value="CRISPR-assoc_prot_Cas6"/>
</dbReference>
<comment type="similarity">
    <text evidence="1">Belongs to the CRISPR-associated protein Cas6/Cse3/CasE family.</text>
</comment>
<evidence type="ECO:0000256" key="2">
    <source>
        <dbReference type="ARBA" id="ARBA00022884"/>
    </source>
</evidence>
<dbReference type="Proteomes" id="UP000009229">
    <property type="component" value="Chromosome"/>
</dbReference>
<dbReference type="PANTHER" id="PTHR36984:SF1">
    <property type="entry name" value="CRISPR-ASSOCIATED ENDORIBONUCLEASE CAS6 1"/>
    <property type="match status" value="1"/>
</dbReference>
<dbReference type="Gene3D" id="3.30.70.1900">
    <property type="match status" value="1"/>
</dbReference>
<dbReference type="RefSeq" id="WP_013821879.1">
    <property type="nucleotide sequence ID" value="NC_015573.1"/>
</dbReference>
<protein>
    <recommendedName>
        <fullName evidence="4">CRISPR associated protein Cas6 C-terminal domain-containing protein</fullName>
    </recommendedName>
</protein>
<evidence type="ECO:0000313" key="5">
    <source>
        <dbReference type="EMBL" id="AEG14364.1"/>
    </source>
</evidence>
<gene>
    <name evidence="5" type="ordered locus">Desku_0758</name>
</gene>
<reference evidence="6" key="1">
    <citation type="submission" date="2011-05" db="EMBL/GenBank/DDBJ databases">
        <title>Complete sequence of Desulfotomaculum kuznetsovii DSM 6115.</title>
        <authorList>
            <person name="Lucas S."/>
            <person name="Han J."/>
            <person name="Lapidus A."/>
            <person name="Cheng J.-F."/>
            <person name="Goodwin L."/>
            <person name="Pitluck S."/>
            <person name="Peters L."/>
            <person name="Mikhailova N."/>
            <person name="Lu M."/>
            <person name="Saunders E."/>
            <person name="Han C."/>
            <person name="Tapia R."/>
            <person name="Land M."/>
            <person name="Hauser L."/>
            <person name="Kyrpides N."/>
            <person name="Ivanova N."/>
            <person name="Pagani I."/>
            <person name="Nazina T."/>
            <person name="Ivanova A."/>
            <person name="Parshina S."/>
            <person name="Kuever J."/>
            <person name="Muyzer G."/>
            <person name="Plugge C."/>
            <person name="Stams A."/>
            <person name="Woyke T."/>
        </authorList>
    </citation>
    <scope>NUCLEOTIDE SEQUENCE [LARGE SCALE GENOMIC DNA]</scope>
    <source>
        <strain evidence="6">DSM 6115 / VKM B-1805 / 17</strain>
    </source>
</reference>
<dbReference type="GO" id="GO:0051607">
    <property type="term" value="P:defense response to virus"/>
    <property type="evidence" value="ECO:0007669"/>
    <property type="project" value="UniProtKB-KW"/>
</dbReference>
<feature type="domain" description="CRISPR associated protein Cas6 C-terminal" evidence="4">
    <location>
        <begin position="133"/>
        <end position="221"/>
    </location>
</feature>
<dbReference type="PANTHER" id="PTHR36984">
    <property type="entry name" value="CRISPR-ASSOCIATED ENDORIBONUCLEASE CAS6 1"/>
    <property type="match status" value="1"/>
</dbReference>
<dbReference type="GO" id="GO:0016788">
    <property type="term" value="F:hydrolase activity, acting on ester bonds"/>
    <property type="evidence" value="ECO:0007669"/>
    <property type="project" value="InterPro"/>
</dbReference>
<evidence type="ECO:0000256" key="1">
    <source>
        <dbReference type="ARBA" id="ARBA00005937"/>
    </source>
</evidence>
<name>A0AAU8PUB5_DESK7</name>
<sequence>MYGRRLLVRLYGPRKIGYNWRDKWQGVIFTLLDRNGIGGVMHGTKHSAFSYSLLPEEPLFLEDGLVSLNGFWSFRYSSVFDESVDKLADRFVGDGKVEVNRDVFRVVQVMFEVLPDRAVFPVVSALIIKKDRTFADPDSGFEELAVLSLRNKFRYFTGKELPGDVDLSFVGVPRKKLIQYKNRNLLAFSGAVRVSGGGPEARVFAQVAGIGHKTGCGFGAVI</sequence>
<evidence type="ECO:0000256" key="3">
    <source>
        <dbReference type="ARBA" id="ARBA00023118"/>
    </source>
</evidence>
<proteinExistence type="inferred from homology"/>
<dbReference type="KEGG" id="dku:Desku_0758"/>
<dbReference type="InterPro" id="IPR049435">
    <property type="entry name" value="Cas_Cas6_C"/>
</dbReference>
<evidence type="ECO:0000259" key="4">
    <source>
        <dbReference type="Pfam" id="PF01881"/>
    </source>
</evidence>
<dbReference type="AlphaFoldDB" id="A0AAU8PUB5"/>
<dbReference type="CDD" id="cd21140">
    <property type="entry name" value="Cas6_I-like"/>
    <property type="match status" value="1"/>
</dbReference>
<organism evidence="5 6">
    <name type="scientific">Desulfofundulus kuznetsovii (strain DSM 6115 / VKM B-1805 / 17)</name>
    <name type="common">Desulfotomaculum kuznetsovii</name>
    <dbReference type="NCBI Taxonomy" id="760568"/>
    <lineage>
        <taxon>Bacteria</taxon>
        <taxon>Bacillati</taxon>
        <taxon>Bacillota</taxon>
        <taxon>Clostridia</taxon>
        <taxon>Eubacteriales</taxon>
        <taxon>Peptococcaceae</taxon>
        <taxon>Desulfofundulus</taxon>
    </lineage>
</organism>
<dbReference type="GO" id="GO:0003723">
    <property type="term" value="F:RNA binding"/>
    <property type="evidence" value="ECO:0007669"/>
    <property type="project" value="UniProtKB-KW"/>
</dbReference>
<evidence type="ECO:0000313" key="6">
    <source>
        <dbReference type="Proteomes" id="UP000009229"/>
    </source>
</evidence>
<dbReference type="EMBL" id="CP002770">
    <property type="protein sequence ID" value="AEG14364.1"/>
    <property type="molecule type" value="Genomic_DNA"/>
</dbReference>
<keyword evidence="3" id="KW-0051">Antiviral defense</keyword>